<dbReference type="RefSeq" id="WP_259546548.1">
    <property type="nucleotide sequence ID" value="NZ_BAABHW010000001.1"/>
</dbReference>
<comment type="caution">
    <text evidence="2">The sequence shown here is derived from an EMBL/GenBank/DDBJ whole genome shotgun (WGS) entry which is preliminary data.</text>
</comment>
<sequence>MTDVDALLTSTVEDLDKLLNPKNVLGDPIERDGATVIPIVSYGFGFGAGGGEGTGDAGKGEAQGKGGGAGAGGGIKPLGAIIIDQNGARVEAVKGAMTSVATVLAETAGRAMGRNAARENDA</sequence>
<evidence type="ECO:0000256" key="1">
    <source>
        <dbReference type="SAM" id="MobiDB-lite"/>
    </source>
</evidence>
<evidence type="ECO:0000313" key="2">
    <source>
        <dbReference type="EMBL" id="GAA5067866.1"/>
    </source>
</evidence>
<dbReference type="PANTHER" id="PTHR39162">
    <property type="entry name" value="GLL3345 PROTEIN"/>
    <property type="match status" value="1"/>
</dbReference>
<dbReference type="Proteomes" id="UP001499910">
    <property type="component" value="Unassembled WGS sequence"/>
</dbReference>
<evidence type="ECO:0000313" key="3">
    <source>
        <dbReference type="Proteomes" id="UP001499910"/>
    </source>
</evidence>
<dbReference type="PANTHER" id="PTHR39162:SF1">
    <property type="entry name" value="SPORULATION PROTEIN YTFJ"/>
    <property type="match status" value="1"/>
</dbReference>
<dbReference type="EMBL" id="BAABHW010000001">
    <property type="protein sequence ID" value="GAA5067866.1"/>
    <property type="molecule type" value="Genomic_DNA"/>
</dbReference>
<gene>
    <name evidence="2" type="ORF">GCM10023209_07900</name>
</gene>
<reference evidence="3" key="1">
    <citation type="journal article" date="2019" name="Int. J. Syst. Evol. Microbiol.">
        <title>The Global Catalogue of Microorganisms (GCM) 10K type strain sequencing project: providing services to taxonomists for standard genome sequencing and annotation.</title>
        <authorList>
            <consortium name="The Broad Institute Genomics Platform"/>
            <consortium name="The Broad Institute Genome Sequencing Center for Infectious Disease"/>
            <person name="Wu L."/>
            <person name="Ma J."/>
        </authorList>
    </citation>
    <scope>NUCLEOTIDE SEQUENCE [LARGE SCALE GENOMIC DNA]</scope>
    <source>
        <strain evidence="3">JCM 18015</strain>
    </source>
</reference>
<keyword evidence="3" id="KW-1185">Reference proteome</keyword>
<dbReference type="InterPro" id="IPR014229">
    <property type="entry name" value="Spore_YtfJ"/>
</dbReference>
<protein>
    <recommendedName>
        <fullName evidence="4">Sporulation protein YtfJ</fullName>
    </recommendedName>
</protein>
<organism evidence="2 3">
    <name type="scientific">[Roseibacterium] beibuensis</name>
    <dbReference type="NCBI Taxonomy" id="1193142"/>
    <lineage>
        <taxon>Bacteria</taxon>
        <taxon>Pseudomonadati</taxon>
        <taxon>Pseudomonadota</taxon>
        <taxon>Alphaproteobacteria</taxon>
        <taxon>Rhodobacterales</taxon>
        <taxon>Roseobacteraceae</taxon>
        <taxon>Roseicyclus</taxon>
    </lineage>
</organism>
<evidence type="ECO:0008006" key="4">
    <source>
        <dbReference type="Google" id="ProtNLM"/>
    </source>
</evidence>
<accession>A0ABP9KYB3</accession>
<feature type="region of interest" description="Disordered" evidence="1">
    <location>
        <begin position="53"/>
        <end position="73"/>
    </location>
</feature>
<name>A0ABP9KYB3_9RHOB</name>
<proteinExistence type="predicted"/>
<dbReference type="Pfam" id="PF09579">
    <property type="entry name" value="Spore_YtfJ"/>
    <property type="match status" value="1"/>
</dbReference>